<keyword evidence="7" id="KW-1185">Reference proteome</keyword>
<protein>
    <submittedName>
        <fullName evidence="6">Inner membrane protein alx</fullName>
    </submittedName>
</protein>
<dbReference type="PATRIC" id="fig|1267766.3.peg.2709"/>
<comment type="subcellular location">
    <subcellularLocation>
        <location evidence="1">Membrane</location>
        <topology evidence="1">Multi-pass membrane protein</topology>
    </subcellularLocation>
</comment>
<evidence type="ECO:0000256" key="2">
    <source>
        <dbReference type="ARBA" id="ARBA00007511"/>
    </source>
</evidence>
<reference evidence="6" key="1">
    <citation type="submission" date="2015-05" db="EMBL/GenBank/DDBJ databases">
        <title>The complete genome of Altererythrobacter atlanticus strain 26DY36.</title>
        <authorList>
            <person name="Wu Y.-H."/>
            <person name="Cheng H."/>
            <person name="Wu X.-W."/>
        </authorList>
    </citation>
    <scope>NUCLEOTIDE SEQUENCE [LARGE SCALE GENOMIC DNA]</scope>
    <source>
        <strain evidence="6">26DY36</strain>
    </source>
</reference>
<organism evidence="6 7">
    <name type="scientific">Croceibacterium atlanticum</name>
    <dbReference type="NCBI Taxonomy" id="1267766"/>
    <lineage>
        <taxon>Bacteria</taxon>
        <taxon>Pseudomonadati</taxon>
        <taxon>Pseudomonadota</taxon>
        <taxon>Alphaproteobacteria</taxon>
        <taxon>Sphingomonadales</taxon>
        <taxon>Erythrobacteraceae</taxon>
        <taxon>Croceibacterium</taxon>
    </lineage>
</organism>
<comment type="similarity">
    <text evidence="2">Belongs to the TerC family.</text>
</comment>
<dbReference type="Proteomes" id="UP000034392">
    <property type="component" value="Chromosome"/>
</dbReference>
<evidence type="ECO:0000256" key="3">
    <source>
        <dbReference type="ARBA" id="ARBA00022692"/>
    </source>
</evidence>
<dbReference type="NCBIfam" id="TIGR03718">
    <property type="entry name" value="R_switched_Alx"/>
    <property type="match status" value="1"/>
</dbReference>
<sequence>MADANILAWLGTSVAGTPLWAWSLFVTLVLGLLALDLGVFHRGERVIGLRESLASSLFYIAAALCFCGWIWFSFGSQAGLSFLTAYVLEKSLSLDNIFVFSLIFGYFTIPATLQHRVLFWGILGVLVLRALLIAAGTALVREFSWLLTVFGILLIGAAVQMFRHDERKFSFSQTRIVDNFRRWFRVTDQLHGRAFFVRLTDDSVPSRHRWFATPLFLALLLVEFADVIFAFESVPAVLSITQEPYLVYTSNIFAILGLRAMYFAISSGMEKLQYLKHTLALILMFIGGKILYQDFGGHVEPLISLSVTLFLLIGGIVYSWWRMREAGKAGSAQQEKASSETLV</sequence>
<evidence type="ECO:0000313" key="6">
    <source>
        <dbReference type="EMBL" id="AKH43704.1"/>
    </source>
</evidence>
<dbReference type="InterPro" id="IPR022369">
    <property type="entry name" value="Integral_membrane_TerC_rswitch"/>
</dbReference>
<keyword evidence="4" id="KW-1133">Transmembrane helix</keyword>
<dbReference type="RefSeq" id="WP_046904189.1">
    <property type="nucleotide sequence ID" value="NZ_CP011452.2"/>
</dbReference>
<dbReference type="AlphaFoldDB" id="A0A0F7KVK7"/>
<accession>A0A0F7KVK7</accession>
<dbReference type="Pfam" id="PF03741">
    <property type="entry name" value="TerC"/>
    <property type="match status" value="1"/>
</dbReference>
<dbReference type="PANTHER" id="PTHR30238">
    <property type="entry name" value="MEMBRANE BOUND PREDICTED REDOX MODULATOR"/>
    <property type="match status" value="1"/>
</dbReference>
<evidence type="ECO:0000256" key="5">
    <source>
        <dbReference type="ARBA" id="ARBA00023136"/>
    </source>
</evidence>
<dbReference type="PANTHER" id="PTHR30238:SF0">
    <property type="entry name" value="THYLAKOID MEMBRANE PROTEIN TERC, CHLOROPLASTIC"/>
    <property type="match status" value="1"/>
</dbReference>
<dbReference type="STRING" id="1267766.WYH_02674"/>
<dbReference type="EMBL" id="CP011452">
    <property type="protein sequence ID" value="AKH43704.1"/>
    <property type="molecule type" value="Genomic_DNA"/>
</dbReference>
<evidence type="ECO:0000313" key="7">
    <source>
        <dbReference type="Proteomes" id="UP000034392"/>
    </source>
</evidence>
<keyword evidence="5" id="KW-0472">Membrane</keyword>
<keyword evidence="3" id="KW-0812">Transmembrane</keyword>
<proteinExistence type="inferred from homology"/>
<dbReference type="OrthoDB" id="9783692at2"/>
<evidence type="ECO:0000256" key="1">
    <source>
        <dbReference type="ARBA" id="ARBA00004141"/>
    </source>
</evidence>
<dbReference type="InterPro" id="IPR005496">
    <property type="entry name" value="Integral_membrane_TerC"/>
</dbReference>
<evidence type="ECO:0000256" key="4">
    <source>
        <dbReference type="ARBA" id="ARBA00022989"/>
    </source>
</evidence>
<name>A0A0F7KVK7_9SPHN</name>
<dbReference type="KEGG" id="aay:WYH_02674"/>
<gene>
    <name evidence="6" type="primary">alx</name>
    <name evidence="6" type="ORF">WYH_02674</name>
</gene>
<dbReference type="GO" id="GO:0016020">
    <property type="term" value="C:membrane"/>
    <property type="evidence" value="ECO:0007669"/>
    <property type="project" value="UniProtKB-SubCell"/>
</dbReference>